<name>A0ACB5TCT6_AMBMO</name>
<reference evidence="1" key="1">
    <citation type="submission" date="2023-04" db="EMBL/GenBank/DDBJ databases">
        <title>Ambrosiozyma monospora NBRC 10751.</title>
        <authorList>
            <person name="Ichikawa N."/>
            <person name="Sato H."/>
            <person name="Tonouchi N."/>
        </authorList>
    </citation>
    <scope>NUCLEOTIDE SEQUENCE</scope>
    <source>
        <strain evidence="1">NBRC 10751</strain>
    </source>
</reference>
<accession>A0ACB5TCT6</accession>
<comment type="caution">
    <text evidence="1">The sequence shown here is derived from an EMBL/GenBank/DDBJ whole genome shotgun (WGS) entry which is preliminary data.</text>
</comment>
<protein>
    <submittedName>
        <fullName evidence="1">Unnamed protein product</fullName>
    </submittedName>
</protein>
<evidence type="ECO:0000313" key="2">
    <source>
        <dbReference type="Proteomes" id="UP001165064"/>
    </source>
</evidence>
<evidence type="ECO:0000313" key="1">
    <source>
        <dbReference type="EMBL" id="GME84824.1"/>
    </source>
</evidence>
<keyword evidence="2" id="KW-1185">Reference proteome</keyword>
<organism evidence="1 2">
    <name type="scientific">Ambrosiozyma monospora</name>
    <name type="common">Yeast</name>
    <name type="synonym">Endomycopsis monosporus</name>
    <dbReference type="NCBI Taxonomy" id="43982"/>
    <lineage>
        <taxon>Eukaryota</taxon>
        <taxon>Fungi</taxon>
        <taxon>Dikarya</taxon>
        <taxon>Ascomycota</taxon>
        <taxon>Saccharomycotina</taxon>
        <taxon>Pichiomycetes</taxon>
        <taxon>Pichiales</taxon>
        <taxon>Pichiaceae</taxon>
        <taxon>Ambrosiozyma</taxon>
    </lineage>
</organism>
<dbReference type="Proteomes" id="UP001165064">
    <property type="component" value="Unassembled WGS sequence"/>
</dbReference>
<dbReference type="EMBL" id="BSXS01005808">
    <property type="protein sequence ID" value="GME84824.1"/>
    <property type="molecule type" value="Genomic_DNA"/>
</dbReference>
<proteinExistence type="predicted"/>
<gene>
    <name evidence="1" type="ORF">Amon02_000712700</name>
</gene>
<sequence>MLMDSIKRFPSLYEITIKVFSPTDEHPAMYRELAEVFSNTKTTTYLKLSFGTSFHFLNYPLLFKYIRFLDLSGNKFENCHALEDALGKCTSLRWLEMFDCSFPKDYKLKFRNDSLLRLEFSNFPFDLSGCPNLSRVLFSFSEPNHYIDTLN</sequence>